<feature type="domain" description="N-acetylmuramoyl-L-alanine amidase" evidence="5">
    <location>
        <begin position="13"/>
        <end position="149"/>
    </location>
</feature>
<dbReference type="SUPFAM" id="SSF55846">
    <property type="entry name" value="N-acetylmuramoyl-L-alanine amidase-like"/>
    <property type="match status" value="1"/>
</dbReference>
<dbReference type="Pfam" id="PF01510">
    <property type="entry name" value="Amidase_2"/>
    <property type="match status" value="1"/>
</dbReference>
<evidence type="ECO:0000256" key="3">
    <source>
        <dbReference type="ARBA" id="ARBA00022801"/>
    </source>
</evidence>
<dbReference type="SMART" id="SM00644">
    <property type="entry name" value="Ami_2"/>
    <property type="match status" value="1"/>
</dbReference>
<dbReference type="InterPro" id="IPR036505">
    <property type="entry name" value="Amidase/PGRP_sf"/>
</dbReference>
<proteinExistence type="predicted"/>
<dbReference type="GO" id="GO:0009253">
    <property type="term" value="P:peptidoglycan catabolic process"/>
    <property type="evidence" value="ECO:0007669"/>
    <property type="project" value="InterPro"/>
</dbReference>
<organism evidence="6 7">
    <name type="scientific">Secundilactobacillus paracollinoides</name>
    <dbReference type="NCBI Taxonomy" id="240427"/>
    <lineage>
        <taxon>Bacteria</taxon>
        <taxon>Bacillati</taxon>
        <taxon>Bacillota</taxon>
        <taxon>Bacilli</taxon>
        <taxon>Lactobacillales</taxon>
        <taxon>Lactobacillaceae</taxon>
        <taxon>Secundilactobacillus</taxon>
    </lineage>
</organism>
<evidence type="ECO:0000256" key="4">
    <source>
        <dbReference type="ARBA" id="ARBA00023316"/>
    </source>
</evidence>
<dbReference type="FunFam" id="3.40.80.10:FF:000006">
    <property type="entry name" value="N-acetylmuramoyl-L-alanine amidase"/>
    <property type="match status" value="1"/>
</dbReference>
<dbReference type="InterPro" id="IPR002502">
    <property type="entry name" value="Amidase_domain"/>
</dbReference>
<evidence type="ECO:0000256" key="1">
    <source>
        <dbReference type="ARBA" id="ARBA00001561"/>
    </source>
</evidence>
<dbReference type="EMBL" id="CP014924">
    <property type="protein sequence ID" value="ANZ66876.1"/>
    <property type="molecule type" value="Genomic_DNA"/>
</dbReference>
<evidence type="ECO:0000313" key="6">
    <source>
        <dbReference type="EMBL" id="ANZ66876.1"/>
    </source>
</evidence>
<keyword evidence="4" id="KW-0961">Cell wall biogenesis/degradation</keyword>
<dbReference type="GO" id="GO:0008745">
    <property type="term" value="F:N-acetylmuramoyl-L-alanine amidase activity"/>
    <property type="evidence" value="ECO:0007669"/>
    <property type="project" value="UniProtKB-EC"/>
</dbReference>
<dbReference type="STRING" id="240427.AYR62_11375"/>
<dbReference type="EC" id="3.5.1.28" evidence="2"/>
<dbReference type="Proteomes" id="UP000093267">
    <property type="component" value="Chromosome"/>
</dbReference>
<gene>
    <name evidence="6" type="ORF">AYR63_06825</name>
</gene>
<dbReference type="AlphaFoldDB" id="A0A1B2IXS9"/>
<keyword evidence="7" id="KW-1185">Reference proteome</keyword>
<dbReference type="KEGG" id="lpd:AYR62_11375"/>
<dbReference type="GO" id="GO:0071555">
    <property type="term" value="P:cell wall organization"/>
    <property type="evidence" value="ECO:0007669"/>
    <property type="project" value="UniProtKB-KW"/>
</dbReference>
<sequence>MQTNEVSAAVSNYTQANRPDDVPVTHIVIHSTELSYLDTVRRFQEDHEVSAHDVIRGADGLVTRMVAPENVAWHAGNWELNCRSVGIEQEAYVGEPESFTETMLRSLATVVAQLSQTFHVPLDRDHLLGHDNLCAATPDGQLAMHQDPGRYFDWQGLMKGLWAPVISLGTPQIGEPVVVCVNVADLYQSPDTGAELLTSESLPAWTHQLSYGQRYVCAERSGEWVAIWYNGVKGWCHDPEHTILQGCQGEVIAPNSPHTPIFGMTSAAAKPIATLAAEEQYVAGPLVSQLESRDTNGQFQASFTGQRYYQFYYNHRIAFVPIDTMHLVKKE</sequence>
<evidence type="ECO:0000259" key="5">
    <source>
        <dbReference type="SMART" id="SM00644"/>
    </source>
</evidence>
<evidence type="ECO:0000256" key="2">
    <source>
        <dbReference type="ARBA" id="ARBA00011901"/>
    </source>
</evidence>
<dbReference type="RefSeq" id="WP_056987212.1">
    <property type="nucleotide sequence ID" value="NZ_CP014912.1"/>
</dbReference>
<dbReference type="InterPro" id="IPR051206">
    <property type="entry name" value="NAMLAA_amidase_2"/>
</dbReference>
<dbReference type="Gene3D" id="3.40.80.10">
    <property type="entry name" value="Peptidoglycan recognition protein-like"/>
    <property type="match status" value="1"/>
</dbReference>
<dbReference type="CDD" id="cd06583">
    <property type="entry name" value="PGRP"/>
    <property type="match status" value="1"/>
</dbReference>
<comment type="catalytic activity">
    <reaction evidence="1">
        <text>Hydrolyzes the link between N-acetylmuramoyl residues and L-amino acid residues in certain cell-wall glycopeptides.</text>
        <dbReference type="EC" id="3.5.1.28"/>
    </reaction>
</comment>
<dbReference type="PANTHER" id="PTHR30417:SF1">
    <property type="entry name" value="N-ACETYLMURAMOYL-L-ALANINE AMIDASE AMID"/>
    <property type="match status" value="1"/>
</dbReference>
<reference evidence="6 7" key="1">
    <citation type="submission" date="2016-03" db="EMBL/GenBank/DDBJ databases">
        <title>Pediococcus and Lactobacillus from brewery environment - whole genome sequencing and assembly.</title>
        <authorList>
            <person name="Behr J."/>
            <person name="Geissler A.J."/>
            <person name="Vogel R.F."/>
        </authorList>
    </citation>
    <scope>NUCLEOTIDE SEQUENCE [LARGE SCALE GENOMIC DNA]</scope>
    <source>
        <strain evidence="6 7">TMW 1.1995</strain>
    </source>
</reference>
<accession>A0A1B2IXS9</accession>
<dbReference type="PANTHER" id="PTHR30417">
    <property type="entry name" value="N-ACETYLMURAMOYL-L-ALANINE AMIDASE AMID"/>
    <property type="match status" value="1"/>
</dbReference>
<dbReference type="GO" id="GO:0009254">
    <property type="term" value="P:peptidoglycan turnover"/>
    <property type="evidence" value="ECO:0007669"/>
    <property type="project" value="TreeGrafter"/>
</dbReference>
<evidence type="ECO:0000313" key="7">
    <source>
        <dbReference type="Proteomes" id="UP000093267"/>
    </source>
</evidence>
<keyword evidence="3" id="KW-0378">Hydrolase</keyword>
<protein>
    <recommendedName>
        <fullName evidence="2">N-acetylmuramoyl-L-alanine amidase</fullName>
        <ecNumber evidence="2">3.5.1.28</ecNumber>
    </recommendedName>
</protein>
<name>A0A1B2IXS9_9LACO</name>